<sequence>MTTALVRATELVEALEEVVGQASARLAVAPASDDDQTVPYDIASVSSAVAAARHLLDLGPHSEAEADLALLFAADTAADLAGRTAGREALWGLDGTTTALDAVAEHVAAGRAPAFLDTVAERVLAAGGEAAPRHLSDELQLVRSTFRDFAEAKVKPVADAIHAGDADIPDAIVDGLSEMGCFGLSIPAEYGGFAEGGADELLSMVVVTEELSRASLGAAGSLITRPEIIGTAITRGGTEEQRRRWLPLIATGEKLCAVAVTEPNHGSDVGGITTTAVRDGEDWVLNGVKTWCTFAGRANYLLVLARSHPDRAAGHRGLSLFVVEKPSFPGHEWEVTQDGGGSASGRAIRTLGYRGMHSYEVTFDGFRVPADNLIGLDEGLGRGFYLQMQAFANARLQTAARAVGVMQSALELAVDHARQRPVFGHPLTSFQLTRTKLARMAAHIAACRAFTATAARAITAGEGALAAAQVKQLACRAAEWVTREAQQLHGGYGYAEEYAVSRLFVDARVLSIFEGADEVLALRVIARQLAKGGDVEHSNPLRT</sequence>
<dbReference type="RefSeq" id="WP_326019611.1">
    <property type="nucleotide sequence ID" value="NZ_JAOZYC010000136.1"/>
</dbReference>
<reference evidence="10 11" key="1">
    <citation type="submission" date="2022-10" db="EMBL/GenBank/DDBJ databases">
        <authorList>
            <person name="Xie J."/>
            <person name="Shen N."/>
        </authorList>
    </citation>
    <scope>NUCLEOTIDE SEQUENCE [LARGE SCALE GENOMIC DNA]</scope>
    <source>
        <strain evidence="10 11">YIM65594</strain>
    </source>
</reference>
<dbReference type="InterPro" id="IPR046373">
    <property type="entry name" value="Acyl-CoA_Oxase/DH_mid-dom_sf"/>
</dbReference>
<dbReference type="Gene3D" id="1.20.140.10">
    <property type="entry name" value="Butyryl-CoA Dehydrogenase, subunit A, domain 3"/>
    <property type="match status" value="1"/>
</dbReference>
<dbReference type="Pfam" id="PF02771">
    <property type="entry name" value="Acyl-CoA_dh_N"/>
    <property type="match status" value="1"/>
</dbReference>
<keyword evidence="3 6" id="KW-0285">Flavoprotein</keyword>
<dbReference type="InterPro" id="IPR013786">
    <property type="entry name" value="AcylCoA_DH/ox_N"/>
</dbReference>
<comment type="caution">
    <text evidence="10">The sequence shown here is derived from an EMBL/GenBank/DDBJ whole genome shotgun (WGS) entry which is preliminary data.</text>
</comment>
<dbReference type="Gene3D" id="1.10.540.10">
    <property type="entry name" value="Acyl-CoA dehydrogenase/oxidase, N-terminal domain"/>
    <property type="match status" value="1"/>
</dbReference>
<dbReference type="InterPro" id="IPR009100">
    <property type="entry name" value="AcylCoA_DH/oxidase_NM_dom_sf"/>
</dbReference>
<evidence type="ECO:0000259" key="9">
    <source>
        <dbReference type="Pfam" id="PF02771"/>
    </source>
</evidence>
<evidence type="ECO:0000256" key="3">
    <source>
        <dbReference type="ARBA" id="ARBA00022630"/>
    </source>
</evidence>
<accession>A0ABU6FAU1</accession>
<keyword evidence="4 6" id="KW-0274">FAD</keyword>
<evidence type="ECO:0000256" key="2">
    <source>
        <dbReference type="ARBA" id="ARBA00009347"/>
    </source>
</evidence>
<dbReference type="EMBL" id="JAOZYC010000136">
    <property type="protein sequence ID" value="MEB8340727.1"/>
    <property type="molecule type" value="Genomic_DNA"/>
</dbReference>
<evidence type="ECO:0000313" key="11">
    <source>
        <dbReference type="Proteomes" id="UP001354931"/>
    </source>
</evidence>
<evidence type="ECO:0000259" key="7">
    <source>
        <dbReference type="Pfam" id="PF00441"/>
    </source>
</evidence>
<evidence type="ECO:0000256" key="4">
    <source>
        <dbReference type="ARBA" id="ARBA00022827"/>
    </source>
</evidence>
<comment type="similarity">
    <text evidence="2 6">Belongs to the acyl-CoA dehydrogenase family.</text>
</comment>
<dbReference type="SUPFAM" id="SSF47203">
    <property type="entry name" value="Acyl-CoA dehydrogenase C-terminal domain-like"/>
    <property type="match status" value="1"/>
</dbReference>
<dbReference type="PANTHER" id="PTHR43884:SF25">
    <property type="entry name" value="ACYL-COA DEHYDROGENASE YDBM-RELATED"/>
    <property type="match status" value="1"/>
</dbReference>
<evidence type="ECO:0000313" key="10">
    <source>
        <dbReference type="EMBL" id="MEB8340727.1"/>
    </source>
</evidence>
<keyword evidence="5 6" id="KW-0560">Oxidoreductase</keyword>
<dbReference type="Proteomes" id="UP001354931">
    <property type="component" value="Unassembled WGS sequence"/>
</dbReference>
<dbReference type="InterPro" id="IPR009075">
    <property type="entry name" value="AcylCo_DH/oxidase_C"/>
</dbReference>
<gene>
    <name evidence="10" type="ORF">OKJ99_24830</name>
</gene>
<keyword evidence="11" id="KW-1185">Reference proteome</keyword>
<evidence type="ECO:0000256" key="5">
    <source>
        <dbReference type="ARBA" id="ARBA00023002"/>
    </source>
</evidence>
<dbReference type="InterPro" id="IPR006089">
    <property type="entry name" value="Acyl-CoA_DH_CS"/>
</dbReference>
<feature type="domain" description="Acyl-CoA oxidase/dehydrogenase middle" evidence="8">
    <location>
        <begin position="257"/>
        <end position="364"/>
    </location>
</feature>
<dbReference type="PROSITE" id="PS00073">
    <property type="entry name" value="ACYL_COA_DH_2"/>
    <property type="match status" value="1"/>
</dbReference>
<dbReference type="InterPro" id="IPR036250">
    <property type="entry name" value="AcylCo_DH-like_C"/>
</dbReference>
<dbReference type="InterPro" id="IPR037069">
    <property type="entry name" value="AcylCoA_DH/ox_N_sf"/>
</dbReference>
<dbReference type="SUPFAM" id="SSF56645">
    <property type="entry name" value="Acyl-CoA dehydrogenase NM domain-like"/>
    <property type="match status" value="1"/>
</dbReference>
<feature type="domain" description="Acyl-CoA dehydrogenase/oxidase N-terminal" evidence="9">
    <location>
        <begin position="136"/>
        <end position="253"/>
    </location>
</feature>
<protein>
    <submittedName>
        <fullName evidence="10">Acyl-CoA/acyl-ACP dehydrogenase</fullName>
    </submittedName>
</protein>
<organism evidence="10 11">
    <name type="scientific">Streptomyces endophyticus</name>
    <dbReference type="NCBI Taxonomy" id="714166"/>
    <lineage>
        <taxon>Bacteria</taxon>
        <taxon>Bacillati</taxon>
        <taxon>Actinomycetota</taxon>
        <taxon>Actinomycetes</taxon>
        <taxon>Kitasatosporales</taxon>
        <taxon>Streptomycetaceae</taxon>
        <taxon>Streptomyces</taxon>
    </lineage>
</organism>
<evidence type="ECO:0000259" key="8">
    <source>
        <dbReference type="Pfam" id="PF02770"/>
    </source>
</evidence>
<dbReference type="Pfam" id="PF00441">
    <property type="entry name" value="Acyl-CoA_dh_1"/>
    <property type="match status" value="1"/>
</dbReference>
<dbReference type="InterPro" id="IPR006091">
    <property type="entry name" value="Acyl-CoA_Oxase/DH_mid-dom"/>
</dbReference>
<evidence type="ECO:0000256" key="1">
    <source>
        <dbReference type="ARBA" id="ARBA00001974"/>
    </source>
</evidence>
<comment type="cofactor">
    <cofactor evidence="1 6">
        <name>FAD</name>
        <dbReference type="ChEBI" id="CHEBI:57692"/>
    </cofactor>
</comment>
<evidence type="ECO:0000256" key="6">
    <source>
        <dbReference type="RuleBase" id="RU362125"/>
    </source>
</evidence>
<dbReference type="PANTHER" id="PTHR43884">
    <property type="entry name" value="ACYL-COA DEHYDROGENASE"/>
    <property type="match status" value="1"/>
</dbReference>
<name>A0ABU6FAU1_9ACTN</name>
<dbReference type="Gene3D" id="2.40.110.10">
    <property type="entry name" value="Butyryl-CoA Dehydrogenase, subunit A, domain 2"/>
    <property type="match status" value="1"/>
</dbReference>
<proteinExistence type="inferred from homology"/>
<feature type="domain" description="Acyl-CoA dehydrogenase/oxidase C-terminal" evidence="7">
    <location>
        <begin position="381"/>
        <end position="529"/>
    </location>
</feature>
<dbReference type="Pfam" id="PF02770">
    <property type="entry name" value="Acyl-CoA_dh_M"/>
    <property type="match status" value="1"/>
</dbReference>